<reference evidence="1 2" key="1">
    <citation type="journal article" date="2015" name="Genome Biol. Evol.">
        <title>The genome of winter moth (Operophtera brumata) provides a genomic perspective on sexual dimorphism and phenology.</title>
        <authorList>
            <person name="Derks M.F."/>
            <person name="Smit S."/>
            <person name="Salis L."/>
            <person name="Schijlen E."/>
            <person name="Bossers A."/>
            <person name="Mateman C."/>
            <person name="Pijl A.S."/>
            <person name="de Ridder D."/>
            <person name="Groenen M.A."/>
            <person name="Visser M.E."/>
            <person name="Megens H.J."/>
        </authorList>
    </citation>
    <scope>NUCLEOTIDE SEQUENCE [LARGE SCALE GENOMIC DNA]</scope>
    <source>
        <strain evidence="1">WM2013NL</strain>
        <tissue evidence="1">Head and thorax</tissue>
    </source>
</reference>
<name>A0A0L7KGG6_OPEBR</name>
<protein>
    <submittedName>
        <fullName evidence="1">Short chain type dehydrogenase</fullName>
    </submittedName>
</protein>
<dbReference type="Proteomes" id="UP000037510">
    <property type="component" value="Unassembled WGS sequence"/>
</dbReference>
<evidence type="ECO:0000313" key="2">
    <source>
        <dbReference type="Proteomes" id="UP000037510"/>
    </source>
</evidence>
<dbReference type="AlphaFoldDB" id="A0A0L7KGG6"/>
<dbReference type="EMBL" id="JTDY01009970">
    <property type="protein sequence ID" value="KOB62009.1"/>
    <property type="molecule type" value="Genomic_DNA"/>
</dbReference>
<proteinExistence type="predicted"/>
<dbReference type="InterPro" id="IPR036291">
    <property type="entry name" value="NAD(P)-bd_dom_sf"/>
</dbReference>
<evidence type="ECO:0000313" key="1">
    <source>
        <dbReference type="EMBL" id="KOB62009.1"/>
    </source>
</evidence>
<dbReference type="STRING" id="104452.A0A0L7KGG6"/>
<comment type="caution">
    <text evidence="1">The sequence shown here is derived from an EMBL/GenBank/DDBJ whole genome shotgun (WGS) entry which is preliminary data.</text>
</comment>
<sequence length="66" mass="6636">MVSGIVVGRLALVTGAGSGIGRAACQVLSREGATVIAADKNYEAAVQTIKTHTAMAPGANGRYYGI</sequence>
<dbReference type="Gene3D" id="3.40.50.720">
    <property type="entry name" value="NAD(P)-binding Rossmann-like Domain"/>
    <property type="match status" value="1"/>
</dbReference>
<keyword evidence="2" id="KW-1185">Reference proteome</keyword>
<accession>A0A0L7KGG6</accession>
<gene>
    <name evidence="1" type="ORF">OBRU01_25147</name>
</gene>
<organism evidence="1 2">
    <name type="scientific">Operophtera brumata</name>
    <name type="common">Winter moth</name>
    <name type="synonym">Phalaena brumata</name>
    <dbReference type="NCBI Taxonomy" id="104452"/>
    <lineage>
        <taxon>Eukaryota</taxon>
        <taxon>Metazoa</taxon>
        <taxon>Ecdysozoa</taxon>
        <taxon>Arthropoda</taxon>
        <taxon>Hexapoda</taxon>
        <taxon>Insecta</taxon>
        <taxon>Pterygota</taxon>
        <taxon>Neoptera</taxon>
        <taxon>Endopterygota</taxon>
        <taxon>Lepidoptera</taxon>
        <taxon>Glossata</taxon>
        <taxon>Ditrysia</taxon>
        <taxon>Geometroidea</taxon>
        <taxon>Geometridae</taxon>
        <taxon>Larentiinae</taxon>
        <taxon>Operophtera</taxon>
    </lineage>
</organism>
<dbReference type="SUPFAM" id="SSF51735">
    <property type="entry name" value="NAD(P)-binding Rossmann-fold domains"/>
    <property type="match status" value="1"/>
</dbReference>
<dbReference type="Pfam" id="PF00106">
    <property type="entry name" value="adh_short"/>
    <property type="match status" value="1"/>
</dbReference>
<dbReference type="InterPro" id="IPR002347">
    <property type="entry name" value="SDR_fam"/>
</dbReference>